<evidence type="ECO:0000256" key="1">
    <source>
        <dbReference type="SAM" id="MobiDB-lite"/>
    </source>
</evidence>
<accession>A0A9W8WU23</accession>
<feature type="compositionally biased region" description="Polar residues" evidence="1">
    <location>
        <begin position="46"/>
        <end position="66"/>
    </location>
</feature>
<dbReference type="OrthoDB" id="3694353at2759"/>
<sequence>MSSQTKKRQCPDESDARGHKRTRTDEGKDRVTKKASTDRKAPRTPSPSAGTKRSSSDLQATGQNHPEQAIDTKALFNANKEEIERWYNEDFSRKQGIPPGGKVLRSNHKWYQKVNAWMKTKGLVQSPKKKRKLNDGMPVSDSPQQQENSQRKSHQRRHSGDLVSVPEYPLDKIEDYTAAPNGRYACSHIHLNPPRDCCKSGLTRAGKKSAIRKDIMRWKGKIEKLIDNKQLDKRHMTWPEWTVRELRKKHQPELWAKQEAKSKADKERKRKEDERQKMRLRDMGREDERRVTGLQEVDQQSVAAQAAPVRDLPQRHVPQMVPTRANPASIPAPRLPNLFSAQRPTAPTRRRSDPNTIAQSQIAFLANLARTNPRLLRSHDALYHDAQYRENLKEQPNFELLRKWYLAYFLKQQLLLLTAEQSVLLEHGDPSHEARKRLGDVPVLQKVDELFGEYIRSARAEKDAQRSQQQSRQPAVSVEQPCQPPQQISLQAPSRVAETMAATSAQIETDDLDELFADTVTPLDAPVEQPALETVFRIMSPDELESELDRILGLPYTQALQPAEWTTQSTVYDTEVLRTETWYLTTLQPAFATGNRGVDDEMQKLLQYAYQTEPAPDVAASEDEQVPRQTIEQSRPDWQRYCGYFGNEQLSPGEEVPVEQQPLNEFEFGEPLTAEQLAVFYGLDDGLSLFAEHDARIAAAHAASLAQYRKT</sequence>
<comment type="caution">
    <text evidence="2">The sequence shown here is derived from an EMBL/GenBank/DDBJ whole genome shotgun (WGS) entry which is preliminary data.</text>
</comment>
<evidence type="ECO:0000313" key="3">
    <source>
        <dbReference type="Proteomes" id="UP001140562"/>
    </source>
</evidence>
<feature type="region of interest" description="Disordered" evidence="1">
    <location>
        <begin position="252"/>
        <end position="292"/>
    </location>
</feature>
<evidence type="ECO:0000313" key="2">
    <source>
        <dbReference type="EMBL" id="KAJ4333111.1"/>
    </source>
</evidence>
<feature type="region of interest" description="Disordered" evidence="1">
    <location>
        <begin position="461"/>
        <end position="487"/>
    </location>
</feature>
<organism evidence="2 3">
    <name type="scientific">Didymella glomerata</name>
    <dbReference type="NCBI Taxonomy" id="749621"/>
    <lineage>
        <taxon>Eukaryota</taxon>
        <taxon>Fungi</taxon>
        <taxon>Dikarya</taxon>
        <taxon>Ascomycota</taxon>
        <taxon>Pezizomycotina</taxon>
        <taxon>Dothideomycetes</taxon>
        <taxon>Pleosporomycetidae</taxon>
        <taxon>Pleosporales</taxon>
        <taxon>Pleosporineae</taxon>
        <taxon>Didymellaceae</taxon>
        <taxon>Didymella</taxon>
    </lineage>
</organism>
<feature type="compositionally biased region" description="Basic and acidic residues" evidence="1">
    <location>
        <begin position="9"/>
        <end position="41"/>
    </location>
</feature>
<feature type="region of interest" description="Disordered" evidence="1">
    <location>
        <begin position="1"/>
        <end position="76"/>
    </location>
</feature>
<dbReference type="AlphaFoldDB" id="A0A9W8WU23"/>
<feature type="region of interest" description="Disordered" evidence="1">
    <location>
        <begin position="325"/>
        <end position="354"/>
    </location>
</feature>
<proteinExistence type="predicted"/>
<dbReference type="EMBL" id="JAPEUV010000101">
    <property type="protein sequence ID" value="KAJ4333111.1"/>
    <property type="molecule type" value="Genomic_DNA"/>
</dbReference>
<reference evidence="2" key="1">
    <citation type="submission" date="2022-10" db="EMBL/GenBank/DDBJ databases">
        <title>Tapping the CABI collections for fungal endophytes: first genome assemblies for Collariella, Neodidymelliopsis, Ascochyta clinopodiicola, Didymella pomorum, Didymosphaeria variabile, Neocosmospora piperis and Neocucurbitaria cava.</title>
        <authorList>
            <person name="Hill R."/>
        </authorList>
    </citation>
    <scope>NUCLEOTIDE SEQUENCE</scope>
    <source>
        <strain evidence="2">IMI 360193</strain>
    </source>
</reference>
<dbReference type="Proteomes" id="UP001140562">
    <property type="component" value="Unassembled WGS sequence"/>
</dbReference>
<feature type="compositionally biased region" description="Basic and acidic residues" evidence="1">
    <location>
        <begin position="256"/>
        <end position="291"/>
    </location>
</feature>
<feature type="region of interest" description="Disordered" evidence="1">
    <location>
        <begin position="117"/>
        <end position="164"/>
    </location>
</feature>
<gene>
    <name evidence="2" type="ORF">N0V87_007840</name>
</gene>
<protein>
    <submittedName>
        <fullName evidence="2">Uncharacterized protein</fullName>
    </submittedName>
</protein>
<keyword evidence="3" id="KW-1185">Reference proteome</keyword>
<name>A0A9W8WU23_9PLEO</name>